<protein>
    <submittedName>
        <fullName evidence="2">DUF1446 domain-containing protein</fullName>
    </submittedName>
</protein>
<dbReference type="AlphaFoldDB" id="A0A3L7ALZ6"/>
<comment type="caution">
    <text evidence="2">The sequence shown here is derived from an EMBL/GenBank/DDBJ whole genome shotgun (WGS) entry which is preliminary data.</text>
</comment>
<dbReference type="PANTHER" id="PTHR47708:SF2">
    <property type="entry name" value="SI:CH73-132F6.5"/>
    <property type="match status" value="1"/>
</dbReference>
<sequence>MRRSLRLGAGSGFWGDALDPAVELLERGALDFLSMDYLAELTMALLQRQRLKDPEAGYIPDLPAHLSVLLPIARARGTRIVCNGGGANPRAAGERIRELARELGLAGLRIGVVEGDDVMDRLDDLIAAGTDLTNLDTGDTNFSAIRNRVVAANVYTDSSGIVEALAQGADVVIAGRVSDNALYVGPAMHAFGWRYGASDTDRIAAAITVGHVVECAAATTGGMSSRFDEMPNMGRVGFPIVELDADGTAVITKLDHTGGRVDRFTVKEHLVYEIGDPNRYLMPDGVADFTRVHLEEIGPDRVRLTDMGGGPRPETLKLVVGYEDGWIGEGMMFFPWPDALGRAEKAKQTLGERFERLKLKADAVQFDLVGINMLHGPASPMPDYEPAEIGLRVAVHTASRQEAEKVRRACAQLWIMGPGGTSFGTPMKPRPVYGVWPTLVPQSVVTQRVSILEA</sequence>
<dbReference type="OrthoDB" id="9763456at2"/>
<dbReference type="RefSeq" id="WP_121621274.1">
    <property type="nucleotide sequence ID" value="NZ_JACIIW010000004.1"/>
</dbReference>
<evidence type="ECO:0000259" key="1">
    <source>
        <dbReference type="Pfam" id="PF07287"/>
    </source>
</evidence>
<dbReference type="Pfam" id="PF07287">
    <property type="entry name" value="AtuA"/>
    <property type="match status" value="1"/>
</dbReference>
<gene>
    <name evidence="2" type="ORF">D9R14_00120</name>
</gene>
<evidence type="ECO:0000313" key="3">
    <source>
        <dbReference type="Proteomes" id="UP000269692"/>
    </source>
</evidence>
<dbReference type="EMBL" id="RCTF01000001">
    <property type="protein sequence ID" value="RLP81459.1"/>
    <property type="molecule type" value="Genomic_DNA"/>
</dbReference>
<name>A0A3L7ALZ6_9HYPH</name>
<dbReference type="InterPro" id="IPR010839">
    <property type="entry name" value="AtuA_N"/>
</dbReference>
<dbReference type="PANTHER" id="PTHR47708">
    <property type="match status" value="1"/>
</dbReference>
<accession>A0A3L7ALZ6</accession>
<reference evidence="2 3" key="1">
    <citation type="submission" date="2018-10" db="EMBL/GenBank/DDBJ databases">
        <title>Xanthobacter tagetidis genome sequencing and assembly.</title>
        <authorList>
            <person name="Maclea K.S."/>
            <person name="Goen A.E."/>
            <person name="Fatima S.A."/>
        </authorList>
    </citation>
    <scope>NUCLEOTIDE SEQUENCE [LARGE SCALE GENOMIC DNA]</scope>
    <source>
        <strain evidence="2 3">ATCC 700314</strain>
    </source>
</reference>
<evidence type="ECO:0000313" key="2">
    <source>
        <dbReference type="EMBL" id="RLP81459.1"/>
    </source>
</evidence>
<keyword evidence="3" id="KW-1185">Reference proteome</keyword>
<dbReference type="Proteomes" id="UP000269692">
    <property type="component" value="Unassembled WGS sequence"/>
</dbReference>
<feature type="domain" description="Acyclic terpene utilisation N-terminal" evidence="1">
    <location>
        <begin position="5"/>
        <end position="450"/>
    </location>
</feature>
<proteinExistence type="predicted"/>
<organism evidence="2 3">
    <name type="scientific">Xanthobacter tagetidis</name>
    <dbReference type="NCBI Taxonomy" id="60216"/>
    <lineage>
        <taxon>Bacteria</taxon>
        <taxon>Pseudomonadati</taxon>
        <taxon>Pseudomonadota</taxon>
        <taxon>Alphaproteobacteria</taxon>
        <taxon>Hyphomicrobiales</taxon>
        <taxon>Xanthobacteraceae</taxon>
        <taxon>Xanthobacter</taxon>
    </lineage>
</organism>